<dbReference type="EMBL" id="JAMXLR010000061">
    <property type="protein sequence ID" value="MCO6045635.1"/>
    <property type="molecule type" value="Genomic_DNA"/>
</dbReference>
<name>A0A9X2FB57_9BACT</name>
<evidence type="ECO:0000256" key="9">
    <source>
        <dbReference type="SAM" id="MobiDB-lite"/>
    </source>
</evidence>
<keyword evidence="8" id="KW-0902">Two-component regulatory system</keyword>
<dbReference type="Gene3D" id="1.10.287.130">
    <property type="match status" value="1"/>
</dbReference>
<keyword evidence="12" id="KW-1185">Reference proteome</keyword>
<dbReference type="Pfam" id="PF02518">
    <property type="entry name" value="HATPase_c"/>
    <property type="match status" value="1"/>
</dbReference>
<gene>
    <name evidence="11" type="ORF">NG895_17190</name>
</gene>
<sequence length="272" mass="29357">MENLMQAGELRSTSDLEQQLQTAKQQLRESQSMAALGELASTTTHEFNNVLTTILNYAKMGLRHTDDATRTKALEKILSAAERANKITNSVLGLARNRSKDPAPTNLQELVDETLVLLERELMKYRVSVERNFAEVPKAMVVGNQIQQVVLNLLTNARQAMPQGGQVILTLAHEPSNQFVELTIRDTGTGIPEDQLPKIFDQGFSTKSGPDETGKGGAGLGLSACREIIESHGGRIRVASTVGRGTAFTLKLPIASEAVSNPASQPVVTLGA</sequence>
<keyword evidence="4" id="KW-0808">Transferase</keyword>
<evidence type="ECO:0000256" key="7">
    <source>
        <dbReference type="ARBA" id="ARBA00022840"/>
    </source>
</evidence>
<dbReference type="PROSITE" id="PS50109">
    <property type="entry name" value="HIS_KIN"/>
    <property type="match status" value="1"/>
</dbReference>
<dbReference type="Proteomes" id="UP001155241">
    <property type="component" value="Unassembled WGS sequence"/>
</dbReference>
<evidence type="ECO:0000313" key="12">
    <source>
        <dbReference type="Proteomes" id="UP001155241"/>
    </source>
</evidence>
<dbReference type="InterPro" id="IPR036890">
    <property type="entry name" value="HATPase_C_sf"/>
</dbReference>
<dbReference type="CDD" id="cd00082">
    <property type="entry name" value="HisKA"/>
    <property type="match status" value="1"/>
</dbReference>
<comment type="caution">
    <text evidence="11">The sequence shown here is derived from an EMBL/GenBank/DDBJ whole genome shotgun (WGS) entry which is preliminary data.</text>
</comment>
<dbReference type="Gene3D" id="3.30.565.10">
    <property type="entry name" value="Histidine kinase-like ATPase, C-terminal domain"/>
    <property type="match status" value="1"/>
</dbReference>
<evidence type="ECO:0000256" key="6">
    <source>
        <dbReference type="ARBA" id="ARBA00022777"/>
    </source>
</evidence>
<keyword evidence="3" id="KW-0597">Phosphoprotein</keyword>
<dbReference type="EC" id="2.7.13.3" evidence="2"/>
<dbReference type="CDD" id="cd00075">
    <property type="entry name" value="HATPase"/>
    <property type="match status" value="1"/>
</dbReference>
<feature type="compositionally biased region" description="Polar residues" evidence="9">
    <location>
        <begin position="11"/>
        <end position="25"/>
    </location>
</feature>
<proteinExistence type="predicted"/>
<dbReference type="SMART" id="SM00387">
    <property type="entry name" value="HATPase_c"/>
    <property type="match status" value="1"/>
</dbReference>
<evidence type="ECO:0000256" key="4">
    <source>
        <dbReference type="ARBA" id="ARBA00022679"/>
    </source>
</evidence>
<evidence type="ECO:0000256" key="8">
    <source>
        <dbReference type="ARBA" id="ARBA00023012"/>
    </source>
</evidence>
<evidence type="ECO:0000256" key="3">
    <source>
        <dbReference type="ARBA" id="ARBA00022553"/>
    </source>
</evidence>
<comment type="catalytic activity">
    <reaction evidence="1">
        <text>ATP + protein L-histidine = ADP + protein N-phospho-L-histidine.</text>
        <dbReference type="EC" id="2.7.13.3"/>
    </reaction>
</comment>
<evidence type="ECO:0000259" key="10">
    <source>
        <dbReference type="PROSITE" id="PS50109"/>
    </source>
</evidence>
<dbReference type="InterPro" id="IPR005467">
    <property type="entry name" value="His_kinase_dom"/>
</dbReference>
<reference evidence="11" key="1">
    <citation type="submission" date="2022-06" db="EMBL/GenBank/DDBJ databases">
        <title>Aeoliella straminimaris, a novel planctomycete from sediments.</title>
        <authorList>
            <person name="Vitorino I.R."/>
            <person name="Lage O.M."/>
        </authorList>
    </citation>
    <scope>NUCLEOTIDE SEQUENCE</scope>
    <source>
        <strain evidence="11">ICT_H6.2</strain>
    </source>
</reference>
<dbReference type="InterPro" id="IPR003661">
    <property type="entry name" value="HisK_dim/P_dom"/>
</dbReference>
<feature type="region of interest" description="Disordered" evidence="9">
    <location>
        <begin position="1"/>
        <end position="25"/>
    </location>
</feature>
<feature type="domain" description="Histidine kinase" evidence="10">
    <location>
        <begin position="42"/>
        <end position="256"/>
    </location>
</feature>
<dbReference type="SUPFAM" id="SSF47384">
    <property type="entry name" value="Homodimeric domain of signal transducing histidine kinase"/>
    <property type="match status" value="1"/>
</dbReference>
<dbReference type="PRINTS" id="PR00344">
    <property type="entry name" value="BCTRLSENSOR"/>
</dbReference>
<evidence type="ECO:0000256" key="1">
    <source>
        <dbReference type="ARBA" id="ARBA00000085"/>
    </source>
</evidence>
<accession>A0A9X2FB57</accession>
<keyword evidence="5" id="KW-0547">Nucleotide-binding</keyword>
<dbReference type="SUPFAM" id="SSF55874">
    <property type="entry name" value="ATPase domain of HSP90 chaperone/DNA topoisomerase II/histidine kinase"/>
    <property type="match status" value="1"/>
</dbReference>
<dbReference type="Pfam" id="PF00512">
    <property type="entry name" value="HisKA"/>
    <property type="match status" value="1"/>
</dbReference>
<dbReference type="PANTHER" id="PTHR43065:SF46">
    <property type="entry name" value="C4-DICARBOXYLATE TRANSPORT SENSOR PROTEIN DCTB"/>
    <property type="match status" value="1"/>
</dbReference>
<dbReference type="PANTHER" id="PTHR43065">
    <property type="entry name" value="SENSOR HISTIDINE KINASE"/>
    <property type="match status" value="1"/>
</dbReference>
<dbReference type="InterPro" id="IPR004358">
    <property type="entry name" value="Sig_transdc_His_kin-like_C"/>
</dbReference>
<evidence type="ECO:0000313" key="11">
    <source>
        <dbReference type="EMBL" id="MCO6045635.1"/>
    </source>
</evidence>
<protein>
    <recommendedName>
        <fullName evidence="2">histidine kinase</fullName>
        <ecNumber evidence="2">2.7.13.3</ecNumber>
    </recommendedName>
</protein>
<dbReference type="GO" id="GO:0000155">
    <property type="term" value="F:phosphorelay sensor kinase activity"/>
    <property type="evidence" value="ECO:0007669"/>
    <property type="project" value="InterPro"/>
</dbReference>
<dbReference type="InterPro" id="IPR036097">
    <property type="entry name" value="HisK_dim/P_sf"/>
</dbReference>
<dbReference type="InterPro" id="IPR003594">
    <property type="entry name" value="HATPase_dom"/>
</dbReference>
<evidence type="ECO:0000256" key="2">
    <source>
        <dbReference type="ARBA" id="ARBA00012438"/>
    </source>
</evidence>
<evidence type="ECO:0000256" key="5">
    <source>
        <dbReference type="ARBA" id="ARBA00022741"/>
    </source>
</evidence>
<dbReference type="GO" id="GO:0005524">
    <property type="term" value="F:ATP binding"/>
    <property type="evidence" value="ECO:0007669"/>
    <property type="project" value="UniProtKB-KW"/>
</dbReference>
<organism evidence="11 12">
    <name type="scientific">Aeoliella straminimaris</name>
    <dbReference type="NCBI Taxonomy" id="2954799"/>
    <lineage>
        <taxon>Bacteria</taxon>
        <taxon>Pseudomonadati</taxon>
        <taxon>Planctomycetota</taxon>
        <taxon>Planctomycetia</taxon>
        <taxon>Pirellulales</taxon>
        <taxon>Lacipirellulaceae</taxon>
        <taxon>Aeoliella</taxon>
    </lineage>
</organism>
<dbReference type="AlphaFoldDB" id="A0A9X2FB57"/>
<keyword evidence="6" id="KW-0418">Kinase</keyword>
<keyword evidence="7 11" id="KW-0067">ATP-binding</keyword>
<dbReference type="SMART" id="SM00388">
    <property type="entry name" value="HisKA"/>
    <property type="match status" value="1"/>
</dbReference>